<evidence type="ECO:0000313" key="1">
    <source>
        <dbReference type="EMBL" id="CAG5084860.1"/>
    </source>
</evidence>
<evidence type="ECO:0000313" key="2">
    <source>
        <dbReference type="Proteomes" id="UP000681526"/>
    </source>
</evidence>
<accession>A0ABN7RWH5</accession>
<dbReference type="PANTHER" id="PTHR11803">
    <property type="entry name" value="2-IMINOBUTANOATE/2-IMINOPROPANOATE DEAMINASE RIDA"/>
    <property type="match status" value="1"/>
</dbReference>
<proteinExistence type="predicted"/>
<dbReference type="InterPro" id="IPR006175">
    <property type="entry name" value="YjgF/YER057c/UK114"/>
</dbReference>
<name>A0ABN7RWH5_THEXY</name>
<organism evidence="1 2">
    <name type="scientific">Thermobacillus xylanilyticus</name>
    <dbReference type="NCBI Taxonomy" id="76633"/>
    <lineage>
        <taxon>Bacteria</taxon>
        <taxon>Bacillati</taxon>
        <taxon>Bacillota</taxon>
        <taxon>Bacilli</taxon>
        <taxon>Bacillales</taxon>
        <taxon>Paenibacillaceae</taxon>
        <taxon>Thermobacillus</taxon>
    </lineage>
</organism>
<evidence type="ECO:0008006" key="3">
    <source>
        <dbReference type="Google" id="ProtNLM"/>
    </source>
</evidence>
<gene>
    <name evidence="1" type="primary">txxe 1145</name>
    <name evidence="1" type="ORF">TXXE_08250</name>
</gene>
<dbReference type="Gene3D" id="3.30.1330.40">
    <property type="entry name" value="RutC-like"/>
    <property type="match status" value="3"/>
</dbReference>
<sequence>MDRSAIAKGAITEIWPDGMPRPGIPYSPAVRAGDWLFYSGQSASDLVSGLAEEAAVPGHFPYYESAMGKQAAYLYRRVAAITEAAGASPEQIVRVNQWYLAGMASPDYRTGDLTVNNRRYVETKNRYFQRLSPPSTGIGVRRLLVESALVEADFTARLAASGERPEPVSAPGLPKPAAGHAEGVRVGHWLFLSGDIATDWAGNWGQPGYEGELHALAPEARTNRLFWGDEPAARQTDYILKRLANVAEAAGTSLDHAVKAWVFLADPNDFAAVEDVWQRWFPDPGKAPARLIVPRVEIGARGCRVEIAMDLLMPEAAHLKSTVTGGWTPKSREPAAVRADDLIYFSGLMATDPAVGLAKEASLTPGLPYFGLDGKKQMAYILEKARRICAAAGADVRQIVKATLYFTDLNLYAGAMEAWRETFADSHKPAVTAVEIGGGLWVPGCGVMADFVLYDP</sequence>
<dbReference type="PANTHER" id="PTHR11803:SF39">
    <property type="entry name" value="2-IMINOBUTANOATE_2-IMINOPROPANOATE DEAMINASE"/>
    <property type="match status" value="1"/>
</dbReference>
<comment type="caution">
    <text evidence="1">The sequence shown here is derived from an EMBL/GenBank/DDBJ whole genome shotgun (WGS) entry which is preliminary data.</text>
</comment>
<keyword evidence="2" id="KW-1185">Reference proteome</keyword>
<dbReference type="SUPFAM" id="SSF55298">
    <property type="entry name" value="YjgF-like"/>
    <property type="match status" value="3"/>
</dbReference>
<dbReference type="Proteomes" id="UP000681526">
    <property type="component" value="Unassembled WGS sequence"/>
</dbReference>
<dbReference type="CDD" id="cd00448">
    <property type="entry name" value="YjgF_YER057c_UK114_family"/>
    <property type="match status" value="3"/>
</dbReference>
<protein>
    <recommendedName>
        <fullName evidence="3">RidA family protein</fullName>
    </recommendedName>
</protein>
<dbReference type="Pfam" id="PF01042">
    <property type="entry name" value="Ribonuc_L-PSP"/>
    <property type="match status" value="3"/>
</dbReference>
<dbReference type="InterPro" id="IPR035959">
    <property type="entry name" value="RutC-like_sf"/>
</dbReference>
<dbReference type="RefSeq" id="WP_213484191.1">
    <property type="nucleotide sequence ID" value="NZ_CAJRAY010000038.1"/>
</dbReference>
<reference evidence="1 2" key="1">
    <citation type="submission" date="2021-04" db="EMBL/GenBank/DDBJ databases">
        <authorList>
            <person name="Rakotoarivonina H."/>
        </authorList>
    </citation>
    <scope>NUCLEOTIDE SEQUENCE [LARGE SCALE GENOMIC DNA]</scope>
    <source>
        <strain evidence="1 2">XE</strain>
    </source>
</reference>
<dbReference type="EMBL" id="CAJRAY010000038">
    <property type="protein sequence ID" value="CAG5084860.1"/>
    <property type="molecule type" value="Genomic_DNA"/>
</dbReference>